<dbReference type="KEGG" id="bpsi:IX83_00875"/>
<dbReference type="FunFam" id="3.30.460.30:FF:000001">
    <property type="entry name" value="Glutamyl-tRNA reductase"/>
    <property type="match status" value="1"/>
</dbReference>
<evidence type="ECO:0000259" key="16">
    <source>
        <dbReference type="Pfam" id="PF01488"/>
    </source>
</evidence>
<dbReference type="RefSeq" id="WP_038498081.1">
    <property type="nucleotide sequence ID" value="NZ_AFWK01000054.1"/>
</dbReference>
<feature type="binding site" evidence="9 12">
    <location>
        <begin position="191"/>
        <end position="196"/>
    </location>
    <ligand>
        <name>NADP(+)</name>
        <dbReference type="ChEBI" id="CHEBI:58349"/>
    </ligand>
</feature>
<dbReference type="SUPFAM" id="SSF51735">
    <property type="entry name" value="NAD(P)-binding Rossmann-fold domains"/>
    <property type="match status" value="1"/>
</dbReference>
<dbReference type="CDD" id="cd05213">
    <property type="entry name" value="NAD_bind_Glutamyl_tRNA_reduct"/>
    <property type="match status" value="1"/>
</dbReference>
<evidence type="ECO:0000256" key="5">
    <source>
        <dbReference type="ARBA" id="ARBA00023002"/>
    </source>
</evidence>
<dbReference type="NCBIfam" id="TIGR01035">
    <property type="entry name" value="hemA"/>
    <property type="match status" value="1"/>
</dbReference>
<feature type="binding site" evidence="9 11">
    <location>
        <begin position="53"/>
        <end position="56"/>
    </location>
    <ligand>
        <name>substrate</name>
    </ligand>
</feature>
<dbReference type="EMBL" id="CP009238">
    <property type="protein sequence ID" value="AIL32070.1"/>
    <property type="molecule type" value="Genomic_DNA"/>
</dbReference>
<comment type="function">
    <text evidence="9">Catalyzes the NADPH-dependent reduction of glutamyl-tRNA(Glu) to glutamate 1-semialdehyde (GSA).</text>
</comment>
<dbReference type="InterPro" id="IPR036453">
    <property type="entry name" value="GluRdtase_dimer_dom_sf"/>
</dbReference>
<dbReference type="eggNOG" id="COG0373">
    <property type="taxonomic scope" value="Bacteria"/>
</dbReference>
<name>A0A077DB05_9BURK</name>
<evidence type="ECO:0000256" key="1">
    <source>
        <dbReference type="ARBA" id="ARBA00005059"/>
    </source>
</evidence>
<dbReference type="InterPro" id="IPR015895">
    <property type="entry name" value="4pyrrol_synth_GluRdtase_N"/>
</dbReference>
<dbReference type="EC" id="1.2.1.70" evidence="3 9"/>
<dbReference type="GO" id="GO:0008883">
    <property type="term" value="F:glutamyl-tRNA reductase activity"/>
    <property type="evidence" value="ECO:0007669"/>
    <property type="project" value="UniProtKB-UniRule"/>
</dbReference>
<comment type="similarity">
    <text evidence="2 9 14">Belongs to the glutamyl-tRNA reductase family.</text>
</comment>
<organism evidence="18 19">
    <name type="scientific">Basilea psittacipulmonis DSM 24701</name>
    <dbReference type="NCBI Taxonomy" id="1072685"/>
    <lineage>
        <taxon>Bacteria</taxon>
        <taxon>Pseudomonadati</taxon>
        <taxon>Pseudomonadota</taxon>
        <taxon>Betaproteobacteria</taxon>
        <taxon>Burkholderiales</taxon>
        <taxon>Alcaligenaceae</taxon>
        <taxon>Basilea</taxon>
    </lineage>
</organism>
<evidence type="ECO:0000313" key="19">
    <source>
        <dbReference type="Proteomes" id="UP000028945"/>
    </source>
</evidence>
<dbReference type="OrthoDB" id="110209at2"/>
<evidence type="ECO:0000256" key="8">
    <source>
        <dbReference type="ARBA" id="ARBA00068659"/>
    </source>
</evidence>
<comment type="miscellaneous">
    <text evidence="9">During catalysis, the active site Cys acts as a nucleophile attacking the alpha-carbonyl group of tRNA-bound glutamate with the formation of a thioester intermediate between enzyme and glutamate, and the concomitant release of tRNA(Glu). The thioester intermediate is finally reduced by direct hydride transfer from NADPH, to form the product GSA.</text>
</comment>
<evidence type="ECO:0000259" key="17">
    <source>
        <dbReference type="Pfam" id="PF05201"/>
    </source>
</evidence>
<feature type="active site" description="Nucleophile" evidence="9 10">
    <location>
        <position position="54"/>
    </location>
</feature>
<evidence type="ECO:0000256" key="10">
    <source>
        <dbReference type="PIRSR" id="PIRSR000445-1"/>
    </source>
</evidence>
<dbReference type="InterPro" id="IPR015896">
    <property type="entry name" value="4pyrrol_synth_GluRdtase_dimer"/>
</dbReference>
<dbReference type="Gene3D" id="3.30.460.30">
    <property type="entry name" value="Glutamyl-tRNA reductase, N-terminal domain"/>
    <property type="match status" value="1"/>
</dbReference>
<evidence type="ECO:0000256" key="14">
    <source>
        <dbReference type="RuleBase" id="RU000584"/>
    </source>
</evidence>
<comment type="subunit">
    <text evidence="9">Homodimer.</text>
</comment>
<keyword evidence="5 9" id="KW-0560">Oxidoreductase</keyword>
<dbReference type="SUPFAM" id="SSF69742">
    <property type="entry name" value="Glutamyl tRNA-reductase catalytic, N-terminal domain"/>
    <property type="match status" value="1"/>
</dbReference>
<dbReference type="Gene3D" id="3.40.50.720">
    <property type="entry name" value="NAD(P)-binding Rossmann-like Domain"/>
    <property type="match status" value="1"/>
</dbReference>
<feature type="binding site" evidence="9 11">
    <location>
        <begin position="116"/>
        <end position="118"/>
    </location>
    <ligand>
        <name>substrate</name>
    </ligand>
</feature>
<dbReference type="GO" id="GO:0050661">
    <property type="term" value="F:NADP binding"/>
    <property type="evidence" value="ECO:0007669"/>
    <property type="project" value="InterPro"/>
</dbReference>
<dbReference type="Proteomes" id="UP000028945">
    <property type="component" value="Chromosome"/>
</dbReference>
<keyword evidence="19" id="KW-1185">Reference proteome</keyword>
<feature type="binding site" evidence="9 11">
    <location>
        <position position="122"/>
    </location>
    <ligand>
        <name>substrate</name>
    </ligand>
</feature>
<feature type="binding site" evidence="9 11">
    <location>
        <position position="111"/>
    </location>
    <ligand>
        <name>substrate</name>
    </ligand>
</feature>
<dbReference type="InterPro" id="IPR036291">
    <property type="entry name" value="NAD(P)-bd_dom_sf"/>
</dbReference>
<dbReference type="HAMAP" id="MF_00087">
    <property type="entry name" value="Glu_tRNA_reductase"/>
    <property type="match status" value="1"/>
</dbReference>
<dbReference type="HOGENOM" id="CLU_035113_2_2_4"/>
<feature type="site" description="Important for activity" evidence="9 13">
    <location>
        <position position="101"/>
    </location>
</feature>
<dbReference type="InterPro" id="IPR000343">
    <property type="entry name" value="4pyrrol_synth_GluRdtase"/>
</dbReference>
<evidence type="ECO:0000256" key="7">
    <source>
        <dbReference type="ARBA" id="ARBA00047464"/>
    </source>
</evidence>
<keyword evidence="6 9" id="KW-0627">Porphyrin biosynthesis</keyword>
<dbReference type="PANTHER" id="PTHR43013">
    <property type="entry name" value="GLUTAMYL-TRNA REDUCTASE"/>
    <property type="match status" value="1"/>
</dbReference>
<evidence type="ECO:0000256" key="3">
    <source>
        <dbReference type="ARBA" id="ARBA00012970"/>
    </source>
</evidence>
<accession>A0A077DB05</accession>
<feature type="domain" description="Quinate/shikimate 5-dehydrogenase/glutamyl-tRNA reductase" evidence="16">
    <location>
        <begin position="174"/>
        <end position="305"/>
    </location>
</feature>
<evidence type="ECO:0000313" key="18">
    <source>
        <dbReference type="EMBL" id="AIL32070.1"/>
    </source>
</evidence>
<evidence type="ECO:0000259" key="15">
    <source>
        <dbReference type="Pfam" id="PF00745"/>
    </source>
</evidence>
<comment type="catalytic activity">
    <reaction evidence="7 9 14">
        <text>(S)-4-amino-5-oxopentanoate + tRNA(Glu) + NADP(+) = L-glutamyl-tRNA(Glu) + NADPH + H(+)</text>
        <dbReference type="Rhea" id="RHEA:12344"/>
        <dbReference type="Rhea" id="RHEA-COMP:9663"/>
        <dbReference type="Rhea" id="RHEA-COMP:9680"/>
        <dbReference type="ChEBI" id="CHEBI:15378"/>
        <dbReference type="ChEBI" id="CHEBI:57501"/>
        <dbReference type="ChEBI" id="CHEBI:57783"/>
        <dbReference type="ChEBI" id="CHEBI:58349"/>
        <dbReference type="ChEBI" id="CHEBI:78442"/>
        <dbReference type="ChEBI" id="CHEBI:78520"/>
        <dbReference type="EC" id="1.2.1.70"/>
    </reaction>
</comment>
<evidence type="ECO:0000256" key="13">
    <source>
        <dbReference type="PIRSR" id="PIRSR000445-4"/>
    </source>
</evidence>
<dbReference type="InterPro" id="IPR006151">
    <property type="entry name" value="Shikm_DH/Glu-tRNA_Rdtase"/>
</dbReference>
<dbReference type="PANTHER" id="PTHR43013:SF1">
    <property type="entry name" value="GLUTAMYL-TRNA REDUCTASE"/>
    <property type="match status" value="1"/>
</dbReference>
<evidence type="ECO:0000256" key="11">
    <source>
        <dbReference type="PIRSR" id="PIRSR000445-2"/>
    </source>
</evidence>
<dbReference type="AlphaFoldDB" id="A0A077DB05"/>
<evidence type="ECO:0000256" key="2">
    <source>
        <dbReference type="ARBA" id="ARBA00005916"/>
    </source>
</evidence>
<dbReference type="FunFam" id="3.40.50.720:FF:000031">
    <property type="entry name" value="Glutamyl-tRNA reductase"/>
    <property type="match status" value="1"/>
</dbReference>
<proteinExistence type="inferred from homology"/>
<dbReference type="InterPro" id="IPR036343">
    <property type="entry name" value="GluRdtase_N_sf"/>
</dbReference>
<sequence>MNSCVFTFGLNHHSAPVAIREKVSLGPESVRPAIDAIRSTFGKGLEETAILSTCNRTEFYCSVNSVMSDDLLNWMADYHALSPEVLKPHLFQLKQDQAVRHTFRVASGLDSMVLGETQILGQMKKAVAAADEAGSLGSVLHQLFQKTFSVAKEVRSQTAIGSESISMAAAAVRLCERVFGDIHDCRVLFIGAGEMIELCAAHFSGHQPKSITVANRTQERAQVLASQYNGDTLKLADLPDELHKFDIIVSCTASSLPILGLGLMQKVIKERRHQPIVMVDLAVPRDIEPEVASISDIYLYTVDDLGVLVQQGEYSRKAAVVEAEQIIDSRVQNFMHWMQSRSIVPLIKDLNMNAEALRQIEMEKAMKQIAAGESVEMVLDRLSKSLTQKYLHAPMSLLNKSNTSEREQLLAWVPKLFPSQQDKTNH</sequence>
<keyword evidence="4 9" id="KW-0521">NADP</keyword>
<dbReference type="SUPFAM" id="SSF69075">
    <property type="entry name" value="Glutamyl tRNA-reductase dimerization domain"/>
    <property type="match status" value="1"/>
</dbReference>
<comment type="pathway">
    <text evidence="1 9 14">Porphyrin-containing compound metabolism; protoporphyrin-IX biosynthesis; 5-aminolevulinate from L-glutamyl-tRNA(Glu): step 1/2.</text>
</comment>
<dbReference type="STRING" id="1072685.IX83_00875"/>
<dbReference type="GO" id="GO:0019353">
    <property type="term" value="P:protoporphyrinogen IX biosynthetic process from glutamate"/>
    <property type="evidence" value="ECO:0007669"/>
    <property type="project" value="TreeGrafter"/>
</dbReference>
<reference evidence="18 19" key="1">
    <citation type="journal article" date="2014" name="BMC Genomics">
        <title>A genomic perspective on a new bacterial genus and species from the Alcaligenaceae family, Basilea psittacipulmonis.</title>
        <authorList>
            <person name="Whiteson K.L."/>
            <person name="Hernandez D."/>
            <person name="Lazarevic V."/>
            <person name="Gaia N."/>
            <person name="Farinelli L."/>
            <person name="Francois P."/>
            <person name="Pilo P."/>
            <person name="Frey J."/>
            <person name="Schrenzel J."/>
        </authorList>
    </citation>
    <scope>NUCLEOTIDE SEQUENCE [LARGE SCALE GENOMIC DNA]</scope>
    <source>
        <strain evidence="18 19">DSM 24701</strain>
    </source>
</reference>
<gene>
    <name evidence="9" type="primary">hemA</name>
    <name evidence="18" type="ORF">IX83_00875</name>
</gene>
<evidence type="ECO:0000256" key="12">
    <source>
        <dbReference type="PIRSR" id="PIRSR000445-3"/>
    </source>
</evidence>
<evidence type="ECO:0000256" key="6">
    <source>
        <dbReference type="ARBA" id="ARBA00023244"/>
    </source>
</evidence>
<dbReference type="Pfam" id="PF01488">
    <property type="entry name" value="Shikimate_DH"/>
    <property type="match status" value="1"/>
</dbReference>
<protein>
    <recommendedName>
        <fullName evidence="8 9">Glutamyl-tRNA reductase</fullName>
        <shortName evidence="9">GluTR</shortName>
        <ecNumber evidence="3 9">1.2.1.70</ecNumber>
    </recommendedName>
</protein>
<dbReference type="PIRSF" id="PIRSF000445">
    <property type="entry name" value="4pyrrol_synth_GluRdtase"/>
    <property type="match status" value="1"/>
</dbReference>
<evidence type="ECO:0000256" key="4">
    <source>
        <dbReference type="ARBA" id="ARBA00022857"/>
    </source>
</evidence>
<dbReference type="Pfam" id="PF00745">
    <property type="entry name" value="GlutR_dimer"/>
    <property type="match status" value="1"/>
</dbReference>
<comment type="domain">
    <text evidence="9">Possesses an unusual extended V-shaped dimeric structure with each monomer consisting of three distinct domains arranged along a curved 'spinal' alpha-helix. The N-terminal catalytic domain specifically recognizes the glutamate moiety of the substrate. The second domain is the NADPH-binding domain, and the third C-terminal domain is responsible for dimerization.</text>
</comment>
<feature type="domain" description="Glutamyl-tRNA reductase N-terminal" evidence="17">
    <location>
        <begin position="9"/>
        <end position="158"/>
    </location>
</feature>
<feature type="domain" description="Tetrapyrrole biosynthesis glutamyl-tRNA reductase dimerisation" evidence="15">
    <location>
        <begin position="322"/>
        <end position="417"/>
    </location>
</feature>
<dbReference type="UniPathway" id="UPA00251">
    <property type="reaction ID" value="UER00316"/>
</dbReference>
<evidence type="ECO:0000256" key="9">
    <source>
        <dbReference type="HAMAP-Rule" id="MF_00087"/>
    </source>
</evidence>
<dbReference type="Pfam" id="PF05201">
    <property type="entry name" value="GlutR_N"/>
    <property type="match status" value="1"/>
</dbReference>